<evidence type="ECO:0000313" key="3">
    <source>
        <dbReference type="Proteomes" id="UP000383932"/>
    </source>
</evidence>
<evidence type="ECO:0000313" key="2">
    <source>
        <dbReference type="EMBL" id="KAB5588309.1"/>
    </source>
</evidence>
<dbReference type="EMBL" id="SSOP01000492">
    <property type="protein sequence ID" value="KAB5588309.1"/>
    <property type="molecule type" value="Genomic_DNA"/>
</dbReference>
<organism evidence="2 3">
    <name type="scientific">Ceratobasidium theobromae</name>
    <dbReference type="NCBI Taxonomy" id="1582974"/>
    <lineage>
        <taxon>Eukaryota</taxon>
        <taxon>Fungi</taxon>
        <taxon>Dikarya</taxon>
        <taxon>Basidiomycota</taxon>
        <taxon>Agaricomycotina</taxon>
        <taxon>Agaricomycetes</taxon>
        <taxon>Cantharellales</taxon>
        <taxon>Ceratobasidiaceae</taxon>
        <taxon>Ceratobasidium</taxon>
    </lineage>
</organism>
<protein>
    <submittedName>
        <fullName evidence="2">Retrotransposable element Tf2</fullName>
    </submittedName>
</protein>
<reference evidence="2 3" key="1">
    <citation type="journal article" date="2019" name="Fungal Biol. Biotechnol.">
        <title>Draft genome sequence of fastidious pathogen Ceratobasidium theobromae, which causes vascular-streak dieback in Theobroma cacao.</title>
        <authorList>
            <person name="Ali S.S."/>
            <person name="Asman A."/>
            <person name="Shao J."/>
            <person name="Firmansyah A.P."/>
            <person name="Susilo A.W."/>
            <person name="Rosmana A."/>
            <person name="McMahon P."/>
            <person name="Junaid M."/>
            <person name="Guest D."/>
            <person name="Kheng T.Y."/>
            <person name="Meinhardt L.W."/>
            <person name="Bailey B.A."/>
        </authorList>
    </citation>
    <scope>NUCLEOTIDE SEQUENCE [LARGE SCALE GENOMIC DNA]</scope>
    <source>
        <strain evidence="2 3">CT2</strain>
    </source>
</reference>
<comment type="caution">
    <text evidence="2">The sequence shown here is derived from an EMBL/GenBank/DDBJ whole genome shotgun (WGS) entry which is preliminary data.</text>
</comment>
<proteinExistence type="predicted"/>
<keyword evidence="3" id="KW-1185">Reference proteome</keyword>
<feature type="region of interest" description="Disordered" evidence="1">
    <location>
        <begin position="110"/>
        <end position="137"/>
    </location>
</feature>
<dbReference type="AlphaFoldDB" id="A0A5N5Q9L3"/>
<sequence length="291" mass="32770">MEFGSTGYDGLDQLREFHATYPAAPKPKDPVPTQATGALKSKVYKHLPHCKSARFALALPASHFSLPNALSNPHSLIPTHKDVPQCRRQLAHYQELLQERGAVSLFDAKGAEEGPGKQQPILRNPLRPNEQGDQDCEEGPDTLVGHTIFRWHHFILFRVSAFSDFVQWHQMGLQVEPTVRALELEIFCQAVGALQLLYLPEEQPEEGHKEEEEQAPKSIEVFVQEEVTVQEEPWAGLAGSEEVSWHMSQVWTGQEEHWDGWGLSPVELRDLERNGVDFEAIAASWTGEVDN</sequence>
<dbReference type="Proteomes" id="UP000383932">
    <property type="component" value="Unassembled WGS sequence"/>
</dbReference>
<accession>A0A5N5Q9L3</accession>
<gene>
    <name evidence="2" type="ORF">CTheo_8247</name>
</gene>
<name>A0A5N5Q9L3_9AGAM</name>
<evidence type="ECO:0000256" key="1">
    <source>
        <dbReference type="SAM" id="MobiDB-lite"/>
    </source>
</evidence>